<evidence type="ECO:0000256" key="2">
    <source>
        <dbReference type="ARBA" id="ARBA00022801"/>
    </source>
</evidence>
<comment type="similarity">
    <text evidence="1">Belongs to the 4-hydroxybenzoyl-CoA thioesterase family.</text>
</comment>
<name>A0A0J8ATT4_9SPHN</name>
<dbReference type="AlphaFoldDB" id="A0A0J8ATT4"/>
<keyword evidence="2" id="KW-0378">Hydrolase</keyword>
<dbReference type="InterPro" id="IPR050563">
    <property type="entry name" value="4-hydroxybenzoyl-CoA_TE"/>
</dbReference>
<dbReference type="SUPFAM" id="SSF54637">
    <property type="entry name" value="Thioesterase/thiol ester dehydrase-isomerase"/>
    <property type="match status" value="1"/>
</dbReference>
<comment type="caution">
    <text evidence="3">The sequence shown here is derived from an EMBL/GenBank/DDBJ whole genome shotgun (WGS) entry which is preliminary data.</text>
</comment>
<dbReference type="GO" id="GO:0047617">
    <property type="term" value="F:fatty acyl-CoA hydrolase activity"/>
    <property type="evidence" value="ECO:0007669"/>
    <property type="project" value="TreeGrafter"/>
</dbReference>
<organism evidence="3 4">
    <name type="scientific">Sphingobium cupriresistens LL01</name>
    <dbReference type="NCBI Taxonomy" id="1420583"/>
    <lineage>
        <taxon>Bacteria</taxon>
        <taxon>Pseudomonadati</taxon>
        <taxon>Pseudomonadota</taxon>
        <taxon>Alphaproteobacteria</taxon>
        <taxon>Sphingomonadales</taxon>
        <taxon>Sphingomonadaceae</taxon>
        <taxon>Sphingobium</taxon>
    </lineage>
</organism>
<protein>
    <submittedName>
        <fullName evidence="3">Thioesterase</fullName>
    </submittedName>
</protein>
<dbReference type="Gene3D" id="3.10.129.10">
    <property type="entry name" value="Hotdog Thioesterase"/>
    <property type="match status" value="1"/>
</dbReference>
<reference evidence="3 4" key="1">
    <citation type="journal article" date="2015" name="G3 (Bethesda)">
        <title>Insights into Ongoing Evolution of the Hexachlorocyclohexane Catabolic Pathway from Comparative Genomics of Ten Sphingomonadaceae Strains.</title>
        <authorList>
            <person name="Pearce S.L."/>
            <person name="Oakeshott J.G."/>
            <person name="Pandey G."/>
        </authorList>
    </citation>
    <scope>NUCLEOTIDE SEQUENCE [LARGE SCALE GENOMIC DNA]</scope>
    <source>
        <strain evidence="3 4">LL01</strain>
    </source>
</reference>
<dbReference type="RefSeq" id="WP_066601284.1">
    <property type="nucleotide sequence ID" value="NZ_KQ130434.1"/>
</dbReference>
<sequence>MSNAIPHRFPIGIDPIDIDFMGHVNNASYLKWVQAAVLDHWRALAPAEAVAQHLWVALKHEITYRKPTFLDDDVIATVLLEKVQGARAFYETIIKRGEDVLAEVKSSWCCIDASSLRPARLTREVIQHFFVGDEDEAVGRRLR</sequence>
<dbReference type="PANTHER" id="PTHR31793:SF27">
    <property type="entry name" value="NOVEL THIOESTERASE SUPERFAMILY DOMAIN AND SAPOSIN A-TYPE DOMAIN CONTAINING PROTEIN (0610012H03RIK)"/>
    <property type="match status" value="1"/>
</dbReference>
<dbReference type="EMBL" id="JACT01000001">
    <property type="protein sequence ID" value="KMS57680.1"/>
    <property type="molecule type" value="Genomic_DNA"/>
</dbReference>
<evidence type="ECO:0000256" key="1">
    <source>
        <dbReference type="ARBA" id="ARBA00005953"/>
    </source>
</evidence>
<dbReference type="CDD" id="cd00586">
    <property type="entry name" value="4HBT"/>
    <property type="match status" value="1"/>
</dbReference>
<evidence type="ECO:0000313" key="4">
    <source>
        <dbReference type="Proteomes" id="UP000052232"/>
    </source>
</evidence>
<evidence type="ECO:0000313" key="3">
    <source>
        <dbReference type="EMBL" id="KMS57680.1"/>
    </source>
</evidence>
<dbReference type="STRING" id="1420583.V473_05565"/>
<gene>
    <name evidence="3" type="ORF">V473_05565</name>
</gene>
<dbReference type="InterPro" id="IPR029069">
    <property type="entry name" value="HotDog_dom_sf"/>
</dbReference>
<proteinExistence type="inferred from homology"/>
<dbReference type="PATRIC" id="fig|1420583.3.peg.1119"/>
<keyword evidence="4" id="KW-1185">Reference proteome</keyword>
<dbReference type="Pfam" id="PF13279">
    <property type="entry name" value="4HBT_2"/>
    <property type="match status" value="1"/>
</dbReference>
<dbReference type="PANTHER" id="PTHR31793">
    <property type="entry name" value="4-HYDROXYBENZOYL-COA THIOESTERASE FAMILY MEMBER"/>
    <property type="match status" value="1"/>
</dbReference>
<dbReference type="Proteomes" id="UP000052232">
    <property type="component" value="Unassembled WGS sequence"/>
</dbReference>
<accession>A0A0J8ATT4</accession>